<organism evidence="2 3">
    <name type="scientific">Duganella callida</name>
    <dbReference type="NCBI Taxonomy" id="2561932"/>
    <lineage>
        <taxon>Bacteria</taxon>
        <taxon>Pseudomonadati</taxon>
        <taxon>Pseudomonadota</taxon>
        <taxon>Betaproteobacteria</taxon>
        <taxon>Burkholderiales</taxon>
        <taxon>Oxalobacteraceae</taxon>
        <taxon>Telluria group</taxon>
        <taxon>Duganella</taxon>
    </lineage>
</organism>
<keyword evidence="3" id="KW-1185">Reference proteome</keyword>
<dbReference type="InterPro" id="IPR046513">
    <property type="entry name" value="DUF6691"/>
</dbReference>
<sequence length="142" mass="14671">MAPLMIFIAFLSGLIFGLGLIISGMANPAKVLGFLDLAGDWDPSLIMVMAGAIVLGLAAFSWAKARKQTLLGGALNLPTTNKIDRRLIFGALLFGIGWGIAGFCPGPALVASGMGLPKALLFAGAMLAGMGIFELLDRRHGG</sequence>
<comment type="caution">
    <text evidence="2">The sequence shown here is derived from an EMBL/GenBank/DDBJ whole genome shotgun (WGS) entry which is preliminary data.</text>
</comment>
<keyword evidence="1" id="KW-0472">Membrane</keyword>
<reference evidence="2 3" key="1">
    <citation type="submission" date="2019-03" db="EMBL/GenBank/DDBJ databases">
        <title>Draft Genome Sequence of Duganella callidus sp. nov., a Novel Duganella Species Isolated from Cultivated Soil.</title>
        <authorList>
            <person name="Raths R."/>
            <person name="Peta V."/>
            <person name="Bucking H."/>
        </authorList>
    </citation>
    <scope>NUCLEOTIDE SEQUENCE [LARGE SCALE GENOMIC DNA]</scope>
    <source>
        <strain evidence="2 3">DN04</strain>
    </source>
</reference>
<evidence type="ECO:0000313" key="3">
    <source>
        <dbReference type="Proteomes" id="UP000297729"/>
    </source>
</evidence>
<feature type="transmembrane region" description="Helical" evidence="1">
    <location>
        <begin position="116"/>
        <end position="136"/>
    </location>
</feature>
<proteinExistence type="predicted"/>
<dbReference type="Pfam" id="PF20398">
    <property type="entry name" value="DUF6691"/>
    <property type="match status" value="1"/>
</dbReference>
<accession>A0A4Y9S637</accession>
<dbReference type="AlphaFoldDB" id="A0A4Y9S637"/>
<feature type="transmembrane region" description="Helical" evidence="1">
    <location>
        <begin position="87"/>
        <end position="110"/>
    </location>
</feature>
<evidence type="ECO:0000256" key="1">
    <source>
        <dbReference type="SAM" id="Phobius"/>
    </source>
</evidence>
<keyword evidence="1" id="KW-1133">Transmembrane helix</keyword>
<keyword evidence="1" id="KW-0812">Transmembrane</keyword>
<dbReference type="OrthoDB" id="9790409at2"/>
<evidence type="ECO:0000313" key="2">
    <source>
        <dbReference type="EMBL" id="TFW16672.1"/>
    </source>
</evidence>
<gene>
    <name evidence="2" type="ORF">E4L98_22580</name>
</gene>
<dbReference type="EMBL" id="SPVG01000226">
    <property type="protein sequence ID" value="TFW16672.1"/>
    <property type="molecule type" value="Genomic_DNA"/>
</dbReference>
<dbReference type="Proteomes" id="UP000297729">
    <property type="component" value="Unassembled WGS sequence"/>
</dbReference>
<feature type="transmembrane region" description="Helical" evidence="1">
    <location>
        <begin position="44"/>
        <end position="63"/>
    </location>
</feature>
<name>A0A4Y9S637_9BURK</name>
<protein>
    <submittedName>
        <fullName evidence="2">YeeE/YedE family protein</fullName>
    </submittedName>
</protein>